<evidence type="ECO:0000313" key="3">
    <source>
        <dbReference type="EMBL" id="OGD64963.1"/>
    </source>
</evidence>
<dbReference type="InterPro" id="IPR011060">
    <property type="entry name" value="RibuloseP-bd_barrel"/>
</dbReference>
<protein>
    <recommendedName>
        <fullName evidence="5">Ribulose phosphate epimerase</fullName>
    </recommendedName>
</protein>
<keyword evidence="2" id="KW-0413">Isomerase</keyword>
<dbReference type="InterPro" id="IPR013785">
    <property type="entry name" value="Aldolase_TIM"/>
</dbReference>
<sequence>MRSKSLILPGCLVLSEESFLARLEFARATTQSIHVDVVDNDFVKGHTLPIEEWPELDLGYSEAHLMVRSPQSCFSALKAKKVTRAIVHVESEFDIESLERDARRLDILLGFAVNPDTDLATSKPLLRVSNYIQIMGVTPGKTGQPQLPQTVSAVSYFRAFDHHSIISVDGGVNASNVAKLKSAGANYFIASSGIYDNHDWQESYRELLEAVK</sequence>
<evidence type="ECO:0008006" key="5">
    <source>
        <dbReference type="Google" id="ProtNLM"/>
    </source>
</evidence>
<reference evidence="3 4" key="1">
    <citation type="journal article" date="2016" name="Nat. Commun.">
        <title>Thousands of microbial genomes shed light on interconnected biogeochemical processes in an aquifer system.</title>
        <authorList>
            <person name="Anantharaman K."/>
            <person name="Brown C.T."/>
            <person name="Hug L.A."/>
            <person name="Sharon I."/>
            <person name="Castelle C.J."/>
            <person name="Probst A.J."/>
            <person name="Thomas B.C."/>
            <person name="Singh A."/>
            <person name="Wilkins M.J."/>
            <person name="Karaoz U."/>
            <person name="Brodie E.L."/>
            <person name="Williams K.H."/>
            <person name="Hubbard S.S."/>
            <person name="Banfield J.F."/>
        </authorList>
    </citation>
    <scope>NUCLEOTIDE SEQUENCE [LARGE SCALE GENOMIC DNA]</scope>
</reference>
<dbReference type="Proteomes" id="UP000177481">
    <property type="component" value="Unassembled WGS sequence"/>
</dbReference>
<dbReference type="Gene3D" id="3.20.20.70">
    <property type="entry name" value="Aldolase class I"/>
    <property type="match status" value="1"/>
</dbReference>
<dbReference type="SUPFAM" id="SSF51366">
    <property type="entry name" value="Ribulose-phoshate binding barrel"/>
    <property type="match status" value="1"/>
</dbReference>
<evidence type="ECO:0000256" key="1">
    <source>
        <dbReference type="ARBA" id="ARBA00022723"/>
    </source>
</evidence>
<evidence type="ECO:0000313" key="4">
    <source>
        <dbReference type="Proteomes" id="UP000177481"/>
    </source>
</evidence>
<comment type="caution">
    <text evidence="3">The sequence shown here is derived from an EMBL/GenBank/DDBJ whole genome shotgun (WGS) entry which is preliminary data.</text>
</comment>
<keyword evidence="1" id="KW-0479">Metal-binding</keyword>
<gene>
    <name evidence="3" type="ORF">A3A71_02865</name>
</gene>
<dbReference type="GO" id="GO:0046872">
    <property type="term" value="F:metal ion binding"/>
    <property type="evidence" value="ECO:0007669"/>
    <property type="project" value="UniProtKB-KW"/>
</dbReference>
<dbReference type="AlphaFoldDB" id="A0A1F5EC68"/>
<organism evidence="3 4">
    <name type="scientific">Candidatus Berkelbacteria bacterium RIFCSPLOWO2_01_FULL_50_28</name>
    <dbReference type="NCBI Taxonomy" id="1797471"/>
    <lineage>
        <taxon>Bacteria</taxon>
        <taxon>Candidatus Berkelbacteria</taxon>
    </lineage>
</organism>
<dbReference type="InterPro" id="IPR000056">
    <property type="entry name" value="Ribul_P_3_epim-like"/>
</dbReference>
<dbReference type="STRING" id="1797471.A3A71_02865"/>
<accession>A0A1F5EC68</accession>
<dbReference type="Pfam" id="PF00834">
    <property type="entry name" value="Ribul_P_3_epim"/>
    <property type="match status" value="1"/>
</dbReference>
<evidence type="ECO:0000256" key="2">
    <source>
        <dbReference type="ARBA" id="ARBA00023235"/>
    </source>
</evidence>
<dbReference type="GO" id="GO:0016857">
    <property type="term" value="F:racemase and epimerase activity, acting on carbohydrates and derivatives"/>
    <property type="evidence" value="ECO:0007669"/>
    <property type="project" value="InterPro"/>
</dbReference>
<name>A0A1F5EC68_9BACT</name>
<dbReference type="PANTHER" id="PTHR11749">
    <property type="entry name" value="RIBULOSE-5-PHOSPHATE-3-EPIMERASE"/>
    <property type="match status" value="1"/>
</dbReference>
<dbReference type="EMBL" id="MEZX01000002">
    <property type="protein sequence ID" value="OGD64963.1"/>
    <property type="molecule type" value="Genomic_DNA"/>
</dbReference>
<proteinExistence type="predicted"/>
<dbReference type="GO" id="GO:0005975">
    <property type="term" value="P:carbohydrate metabolic process"/>
    <property type="evidence" value="ECO:0007669"/>
    <property type="project" value="InterPro"/>
</dbReference>